<proteinExistence type="predicted"/>
<feature type="non-terminal residue" evidence="1">
    <location>
        <position position="88"/>
    </location>
</feature>
<name>X1JQR2_9ZZZZ</name>
<comment type="caution">
    <text evidence="1">The sequence shown here is derived from an EMBL/GenBank/DDBJ whole genome shotgun (WGS) entry which is preliminary data.</text>
</comment>
<sequence>MLILTGLPTLFPKLVDSRTFAERMFRVVFLKKLNEKDSENAILKPINSNRCPIKFTDESVALITKHSGGYPYFIQFICRETYDAFLPK</sequence>
<evidence type="ECO:0000313" key="1">
    <source>
        <dbReference type="EMBL" id="GAH83775.1"/>
    </source>
</evidence>
<organism evidence="1">
    <name type="scientific">marine sediment metagenome</name>
    <dbReference type="NCBI Taxonomy" id="412755"/>
    <lineage>
        <taxon>unclassified sequences</taxon>
        <taxon>metagenomes</taxon>
        <taxon>ecological metagenomes</taxon>
    </lineage>
</organism>
<dbReference type="SUPFAM" id="SSF52540">
    <property type="entry name" value="P-loop containing nucleoside triphosphate hydrolases"/>
    <property type="match status" value="1"/>
</dbReference>
<dbReference type="AlphaFoldDB" id="X1JQR2"/>
<dbReference type="EMBL" id="BARU01043665">
    <property type="protein sequence ID" value="GAH83775.1"/>
    <property type="molecule type" value="Genomic_DNA"/>
</dbReference>
<dbReference type="InterPro" id="IPR027417">
    <property type="entry name" value="P-loop_NTPase"/>
</dbReference>
<reference evidence="1" key="1">
    <citation type="journal article" date="2014" name="Front. Microbiol.">
        <title>High frequency of phylogenetically diverse reductive dehalogenase-homologous genes in deep subseafloor sedimentary metagenomes.</title>
        <authorList>
            <person name="Kawai M."/>
            <person name="Futagami T."/>
            <person name="Toyoda A."/>
            <person name="Takaki Y."/>
            <person name="Nishi S."/>
            <person name="Hori S."/>
            <person name="Arai W."/>
            <person name="Tsubouchi T."/>
            <person name="Morono Y."/>
            <person name="Uchiyama I."/>
            <person name="Ito T."/>
            <person name="Fujiyama A."/>
            <person name="Inagaki F."/>
            <person name="Takami H."/>
        </authorList>
    </citation>
    <scope>NUCLEOTIDE SEQUENCE</scope>
    <source>
        <strain evidence="1">Expedition CK06-06</strain>
    </source>
</reference>
<protein>
    <submittedName>
        <fullName evidence="1">Uncharacterized protein</fullName>
    </submittedName>
</protein>
<accession>X1JQR2</accession>
<gene>
    <name evidence="1" type="ORF">S03H2_66807</name>
</gene>